<evidence type="ECO:0000256" key="2">
    <source>
        <dbReference type="SAM" id="SignalP"/>
    </source>
</evidence>
<dbReference type="AlphaFoldDB" id="A0A3N0U7M4"/>
<proteinExistence type="predicted"/>
<dbReference type="OrthoDB" id="8592283at2"/>
<feature type="signal peptide" evidence="2">
    <location>
        <begin position="1"/>
        <end position="22"/>
    </location>
</feature>
<evidence type="ECO:0000256" key="1">
    <source>
        <dbReference type="SAM" id="MobiDB-lite"/>
    </source>
</evidence>
<protein>
    <submittedName>
        <fullName evidence="3">DUF2145 domain-containing protein</fullName>
    </submittedName>
</protein>
<evidence type="ECO:0000313" key="4">
    <source>
        <dbReference type="Proteomes" id="UP000274511"/>
    </source>
</evidence>
<dbReference type="Pfam" id="PF09916">
    <property type="entry name" value="DUF2145"/>
    <property type="match status" value="1"/>
</dbReference>
<evidence type="ECO:0000313" key="3">
    <source>
        <dbReference type="EMBL" id="ROH78134.1"/>
    </source>
</evidence>
<reference evidence="3 4" key="1">
    <citation type="submission" date="2018-10" db="EMBL/GenBank/DDBJ databases">
        <title>New species genome.</title>
        <authorList>
            <person name="Li Y."/>
        </authorList>
    </citation>
    <scope>NUCLEOTIDE SEQUENCE [LARGE SCALE GENOMIC DNA]</scope>
    <source>
        <strain evidence="3 4">L6_4B</strain>
    </source>
</reference>
<dbReference type="Proteomes" id="UP000274511">
    <property type="component" value="Unassembled WGS sequence"/>
</dbReference>
<keyword evidence="2" id="KW-0732">Signal</keyword>
<dbReference type="InterPro" id="IPR014547">
    <property type="entry name" value="UCP028477"/>
</dbReference>
<name>A0A3N0U7M4_9GAMM</name>
<feature type="region of interest" description="Disordered" evidence="1">
    <location>
        <begin position="39"/>
        <end position="72"/>
    </location>
</feature>
<feature type="chain" id="PRO_5017946453" evidence="2">
    <location>
        <begin position="23"/>
        <end position="239"/>
    </location>
</feature>
<sequence>MASLTIFRLVCLIAAIGTSLHAQDEIFASSASSASSAESASRGSVSDSLSGSNDSSEDDEKTSGGNYQIFNVGDTPNRTGCRRVTLQGNNTRRNLVLDLPLAVFDKQGLEAGDAMLAQQRVYGLEFAHGDTRKAFYLVLADHWHDDLAARQLYYTRDEGCSRIYDQGLAGDVMGTENGSLGYIQGVRFPAGAAQKLSSAALDSRLALRLLATDYSANACAFGLDNQNCNQWVMELLAVA</sequence>
<feature type="compositionally biased region" description="Low complexity" evidence="1">
    <location>
        <begin position="39"/>
        <end position="54"/>
    </location>
</feature>
<accession>A0A3N0U7M4</accession>
<dbReference type="EMBL" id="RJUJ01000013">
    <property type="protein sequence ID" value="ROH78134.1"/>
    <property type="molecule type" value="Genomic_DNA"/>
</dbReference>
<gene>
    <name evidence="3" type="ORF">EC392_13130</name>
</gene>
<comment type="caution">
    <text evidence="3">The sequence shown here is derived from an EMBL/GenBank/DDBJ whole genome shotgun (WGS) entry which is preliminary data.</text>
</comment>
<feature type="compositionally biased region" description="Polar residues" evidence="1">
    <location>
        <begin position="63"/>
        <end position="72"/>
    </location>
</feature>
<organism evidence="3 4">
    <name type="scientific">Lonsdalea populi</name>
    <dbReference type="NCBI Taxonomy" id="1172565"/>
    <lineage>
        <taxon>Bacteria</taxon>
        <taxon>Pseudomonadati</taxon>
        <taxon>Pseudomonadota</taxon>
        <taxon>Gammaproteobacteria</taxon>
        <taxon>Enterobacterales</taxon>
        <taxon>Pectobacteriaceae</taxon>
        <taxon>Lonsdalea</taxon>
    </lineage>
</organism>